<evidence type="ECO:0000313" key="8">
    <source>
        <dbReference type="Proteomes" id="UP000602395"/>
    </source>
</evidence>
<dbReference type="InterPro" id="IPR039538">
    <property type="entry name" value="BetI_C"/>
</dbReference>
<dbReference type="Proteomes" id="UP000602395">
    <property type="component" value="Unassembled WGS sequence"/>
</dbReference>
<dbReference type="SUPFAM" id="SSF46689">
    <property type="entry name" value="Homeodomain-like"/>
    <property type="match status" value="1"/>
</dbReference>
<evidence type="ECO:0000313" key="7">
    <source>
        <dbReference type="EMBL" id="MBD1320182.1"/>
    </source>
</evidence>
<evidence type="ECO:0000256" key="2">
    <source>
        <dbReference type="ARBA" id="ARBA00023015"/>
    </source>
</evidence>
<evidence type="ECO:0000256" key="5">
    <source>
        <dbReference type="PROSITE-ProRule" id="PRU00335"/>
    </source>
</evidence>
<proteinExistence type="predicted"/>
<sequence length="198" mass="21748">MPRLVDHDERRRTIVAAAWRIIADRGIDGINMRDLATEAGYTNGALSHYFSGKDEILRTAFEYVIDATNQRIDTSVGRRRGGRALRGLCIEIMPLTDEAKLEARIAVSLWQRAMTDPGMAKVNNVAVAAWKERMATYWRQAIDGGELPAVDVHAGVEVLMTTIIGLQVNAVLDPASTSRESQLALLDTILAGRASVTM</sequence>
<accession>A0ABR7WBJ5</accession>
<evidence type="ECO:0000256" key="3">
    <source>
        <dbReference type="ARBA" id="ARBA00023125"/>
    </source>
</evidence>
<dbReference type="Gene3D" id="1.10.357.10">
    <property type="entry name" value="Tetracycline Repressor, domain 2"/>
    <property type="match status" value="1"/>
</dbReference>
<organism evidence="7 8">
    <name type="scientific">Gordonia hankookensis</name>
    <dbReference type="NCBI Taxonomy" id="589403"/>
    <lineage>
        <taxon>Bacteria</taxon>
        <taxon>Bacillati</taxon>
        <taxon>Actinomycetota</taxon>
        <taxon>Actinomycetes</taxon>
        <taxon>Mycobacteriales</taxon>
        <taxon>Gordoniaceae</taxon>
        <taxon>Gordonia</taxon>
    </lineage>
</organism>
<dbReference type="RefSeq" id="WP_190266912.1">
    <property type="nucleotide sequence ID" value="NZ_BAABAD010000004.1"/>
</dbReference>
<keyword evidence="2" id="KW-0805">Transcription regulation</keyword>
<dbReference type="InterPro" id="IPR050109">
    <property type="entry name" value="HTH-type_TetR-like_transc_reg"/>
</dbReference>
<dbReference type="PRINTS" id="PR00455">
    <property type="entry name" value="HTHTETR"/>
</dbReference>
<protein>
    <submittedName>
        <fullName evidence="7">TetR/AcrR family transcriptional regulator</fullName>
    </submittedName>
</protein>
<dbReference type="InterPro" id="IPR001647">
    <property type="entry name" value="HTH_TetR"/>
</dbReference>
<evidence type="ECO:0000256" key="4">
    <source>
        <dbReference type="ARBA" id="ARBA00023163"/>
    </source>
</evidence>
<evidence type="ECO:0000259" key="6">
    <source>
        <dbReference type="PROSITE" id="PS50977"/>
    </source>
</evidence>
<reference evidence="7 8" key="1">
    <citation type="submission" date="2020-09" db="EMBL/GenBank/DDBJ databases">
        <title>Novel species in genus Gordonia.</title>
        <authorList>
            <person name="Zhang G."/>
        </authorList>
    </citation>
    <scope>NUCLEOTIDE SEQUENCE [LARGE SCALE GENOMIC DNA]</scope>
    <source>
        <strain evidence="7 8">ON-33</strain>
    </source>
</reference>
<dbReference type="EMBL" id="JACWMS010000002">
    <property type="protein sequence ID" value="MBD1320182.1"/>
    <property type="molecule type" value="Genomic_DNA"/>
</dbReference>
<dbReference type="InterPro" id="IPR009057">
    <property type="entry name" value="Homeodomain-like_sf"/>
</dbReference>
<evidence type="ECO:0000256" key="1">
    <source>
        <dbReference type="ARBA" id="ARBA00022491"/>
    </source>
</evidence>
<dbReference type="Pfam" id="PF13977">
    <property type="entry name" value="TetR_C_6"/>
    <property type="match status" value="1"/>
</dbReference>
<dbReference type="PANTHER" id="PTHR30055:SF234">
    <property type="entry name" value="HTH-TYPE TRANSCRIPTIONAL REGULATOR BETI"/>
    <property type="match status" value="1"/>
</dbReference>
<keyword evidence="1" id="KW-0678">Repressor</keyword>
<dbReference type="InterPro" id="IPR036271">
    <property type="entry name" value="Tet_transcr_reg_TetR-rel_C_sf"/>
</dbReference>
<keyword evidence="3 5" id="KW-0238">DNA-binding</keyword>
<feature type="domain" description="HTH tetR-type" evidence="6">
    <location>
        <begin position="8"/>
        <end position="68"/>
    </location>
</feature>
<dbReference type="Pfam" id="PF00440">
    <property type="entry name" value="TetR_N"/>
    <property type="match status" value="1"/>
</dbReference>
<comment type="caution">
    <text evidence="7">The sequence shown here is derived from an EMBL/GenBank/DDBJ whole genome shotgun (WGS) entry which is preliminary data.</text>
</comment>
<dbReference type="PANTHER" id="PTHR30055">
    <property type="entry name" value="HTH-TYPE TRANSCRIPTIONAL REGULATOR RUTR"/>
    <property type="match status" value="1"/>
</dbReference>
<keyword evidence="4" id="KW-0804">Transcription</keyword>
<keyword evidence="8" id="KW-1185">Reference proteome</keyword>
<feature type="DNA-binding region" description="H-T-H motif" evidence="5">
    <location>
        <begin position="31"/>
        <end position="50"/>
    </location>
</feature>
<gene>
    <name evidence="7" type="ORF">IDF66_11335</name>
</gene>
<dbReference type="PROSITE" id="PS50977">
    <property type="entry name" value="HTH_TETR_2"/>
    <property type="match status" value="1"/>
</dbReference>
<dbReference type="SUPFAM" id="SSF48498">
    <property type="entry name" value="Tetracyclin repressor-like, C-terminal domain"/>
    <property type="match status" value="1"/>
</dbReference>
<name>A0ABR7WBJ5_9ACTN</name>